<comment type="caution">
    <text evidence="2">The sequence shown here is derived from an EMBL/GenBank/DDBJ whole genome shotgun (WGS) entry which is preliminary data.</text>
</comment>
<sequence length="200" mass="21652">MVACAFAAYTVVWALGAMVKHGTAGWCREITSAGADPGYGLLLDIASGPQEEVTFTGVALLLLAGRGWAVQCSAVAISAAARGVLHLYYADHHTVWIWMAWAATWSGGGLLFAFLVDHSARATGMGHRRFTAVYTSGIVAAHSLMNMSWIVVYLAVVAGAFVAVLIDRLRHEFWWLASGFPRFTSNGTRRQRSPRDPQPK</sequence>
<keyword evidence="1" id="KW-1133">Transmembrane helix</keyword>
<evidence type="ECO:0000313" key="2">
    <source>
        <dbReference type="EMBL" id="ORW24566.1"/>
    </source>
</evidence>
<evidence type="ECO:0000256" key="1">
    <source>
        <dbReference type="SAM" id="Phobius"/>
    </source>
</evidence>
<reference evidence="2 3" key="1">
    <citation type="submission" date="2016-01" db="EMBL/GenBank/DDBJ databases">
        <title>The new phylogeny of the genus Mycobacterium.</title>
        <authorList>
            <person name="Tarcisio F."/>
            <person name="Conor M."/>
            <person name="Antonella G."/>
            <person name="Elisabetta G."/>
            <person name="Giulia F.S."/>
            <person name="Sara T."/>
            <person name="Anna F."/>
            <person name="Clotilde B."/>
            <person name="Roberto B."/>
            <person name="Veronica D.S."/>
            <person name="Fabio R."/>
            <person name="Monica P."/>
            <person name="Olivier J."/>
            <person name="Enrico T."/>
            <person name="Nicola S."/>
        </authorList>
    </citation>
    <scope>NUCLEOTIDE SEQUENCE [LARGE SCALE GENOMIC DNA]</scope>
    <source>
        <strain evidence="2 3">DSM 44803</strain>
    </source>
</reference>
<dbReference type="OrthoDB" id="9953728at2"/>
<dbReference type="RefSeq" id="WP_085164736.1">
    <property type="nucleotide sequence ID" value="NZ_LQPH01000109.1"/>
</dbReference>
<accession>A0A1X1ZMH7</accession>
<dbReference type="Proteomes" id="UP000193781">
    <property type="component" value="Unassembled WGS sequence"/>
</dbReference>
<evidence type="ECO:0000313" key="3">
    <source>
        <dbReference type="Proteomes" id="UP000193781"/>
    </source>
</evidence>
<feature type="transmembrane region" description="Helical" evidence="1">
    <location>
        <begin position="150"/>
        <end position="166"/>
    </location>
</feature>
<name>A0A1X1ZMH7_9MYCO</name>
<proteinExistence type="predicted"/>
<keyword evidence="1" id="KW-0812">Transmembrane</keyword>
<keyword evidence="1" id="KW-0472">Membrane</keyword>
<feature type="transmembrane region" description="Helical" evidence="1">
    <location>
        <begin position="95"/>
        <end position="116"/>
    </location>
</feature>
<gene>
    <name evidence="2" type="ORF">AWC17_03215</name>
</gene>
<dbReference type="EMBL" id="LQPH01000109">
    <property type="protein sequence ID" value="ORW24566.1"/>
    <property type="molecule type" value="Genomic_DNA"/>
</dbReference>
<protein>
    <submittedName>
        <fullName evidence="2">Uncharacterized protein</fullName>
    </submittedName>
</protein>
<organism evidence="2 3">
    <name type="scientific">Mycobacterium nebraskense</name>
    <dbReference type="NCBI Taxonomy" id="244292"/>
    <lineage>
        <taxon>Bacteria</taxon>
        <taxon>Bacillati</taxon>
        <taxon>Actinomycetota</taxon>
        <taxon>Actinomycetes</taxon>
        <taxon>Mycobacteriales</taxon>
        <taxon>Mycobacteriaceae</taxon>
        <taxon>Mycobacterium</taxon>
    </lineage>
</organism>
<keyword evidence="3" id="KW-1185">Reference proteome</keyword>
<dbReference type="AlphaFoldDB" id="A0A1X1ZMH7"/>